<reference evidence="2 3" key="1">
    <citation type="journal article" date="2013" name="Genome Announc.">
        <title>Draft Genome Sequence of an Alphaproteobacterium, Caenispirillum salinarum AK4(T), Isolated from a Solar Saltern.</title>
        <authorList>
            <person name="Khatri I."/>
            <person name="Singh A."/>
            <person name="Korpole S."/>
            <person name="Pinnaka A.K."/>
            <person name="Subramanian S."/>
        </authorList>
    </citation>
    <scope>NUCLEOTIDE SEQUENCE [LARGE SCALE GENOMIC DNA]</scope>
    <source>
        <strain evidence="2 3">AK4</strain>
    </source>
</reference>
<protein>
    <submittedName>
        <fullName evidence="2">HPr kinase</fullName>
    </submittedName>
</protein>
<feature type="domain" description="HPr kinase/phosphorylase C-terminal" evidence="1">
    <location>
        <begin position="1"/>
        <end position="73"/>
    </location>
</feature>
<dbReference type="Gene3D" id="3.40.50.300">
    <property type="entry name" value="P-loop containing nucleotide triphosphate hydrolases"/>
    <property type="match status" value="1"/>
</dbReference>
<dbReference type="GO" id="GO:0006109">
    <property type="term" value="P:regulation of carbohydrate metabolic process"/>
    <property type="evidence" value="ECO:0007669"/>
    <property type="project" value="InterPro"/>
</dbReference>
<sequence length="147" mass="15323">MHVTTVAVEGVGVLLRGPSGSGKSDLALRLIDAGATLVSDDYTDLYLRDGVLTAAAPEIIAGLMEVRGVGIVRLCPPTAPPAPVPVALLVDLVHDACAVERLPDPQAEALLPDHPVRRIVLDPFEASAPAKVRLAVRIVSDDSLSPQ</sequence>
<dbReference type="GO" id="GO:0000155">
    <property type="term" value="F:phosphorelay sensor kinase activity"/>
    <property type="evidence" value="ECO:0007669"/>
    <property type="project" value="InterPro"/>
</dbReference>
<dbReference type="GO" id="GO:0005524">
    <property type="term" value="F:ATP binding"/>
    <property type="evidence" value="ECO:0007669"/>
    <property type="project" value="InterPro"/>
</dbReference>
<dbReference type="eggNOG" id="COG1493">
    <property type="taxonomic scope" value="Bacteria"/>
</dbReference>
<keyword evidence="2" id="KW-0418">Kinase</keyword>
<dbReference type="EMBL" id="ANHY01000004">
    <property type="protein sequence ID" value="EKV31924.1"/>
    <property type="molecule type" value="Genomic_DNA"/>
</dbReference>
<dbReference type="PATRIC" id="fig|1238182.3.peg.736"/>
<dbReference type="Pfam" id="PF07475">
    <property type="entry name" value="Hpr_kinase_C"/>
    <property type="match status" value="1"/>
</dbReference>
<name>K9H4A9_9PROT</name>
<organism evidence="2 3">
    <name type="scientific">Caenispirillum salinarum AK4</name>
    <dbReference type="NCBI Taxonomy" id="1238182"/>
    <lineage>
        <taxon>Bacteria</taxon>
        <taxon>Pseudomonadati</taxon>
        <taxon>Pseudomonadota</taxon>
        <taxon>Alphaproteobacteria</taxon>
        <taxon>Rhodospirillales</taxon>
        <taxon>Novispirillaceae</taxon>
        <taxon>Caenispirillum</taxon>
    </lineage>
</organism>
<dbReference type="CDD" id="cd01918">
    <property type="entry name" value="HprK_C"/>
    <property type="match status" value="1"/>
</dbReference>
<dbReference type="SUPFAM" id="SSF53795">
    <property type="entry name" value="PEP carboxykinase-like"/>
    <property type="match status" value="1"/>
</dbReference>
<dbReference type="InterPro" id="IPR027417">
    <property type="entry name" value="P-loop_NTPase"/>
</dbReference>
<dbReference type="Proteomes" id="UP000009881">
    <property type="component" value="Unassembled WGS sequence"/>
</dbReference>
<keyword evidence="3" id="KW-1185">Reference proteome</keyword>
<gene>
    <name evidence="2" type="ORF">C882_2988</name>
</gene>
<evidence type="ECO:0000259" key="1">
    <source>
        <dbReference type="Pfam" id="PF07475"/>
    </source>
</evidence>
<evidence type="ECO:0000313" key="3">
    <source>
        <dbReference type="Proteomes" id="UP000009881"/>
    </source>
</evidence>
<dbReference type="STRING" id="1238182.C882_2988"/>
<proteinExistence type="predicted"/>
<evidence type="ECO:0000313" key="2">
    <source>
        <dbReference type="EMBL" id="EKV31924.1"/>
    </source>
</evidence>
<dbReference type="InterPro" id="IPR011104">
    <property type="entry name" value="Hpr_kin/Pase_C"/>
</dbReference>
<dbReference type="AlphaFoldDB" id="K9H4A9"/>
<accession>K9H4A9</accession>
<comment type="caution">
    <text evidence="2">The sequence shown here is derived from an EMBL/GenBank/DDBJ whole genome shotgun (WGS) entry which is preliminary data.</text>
</comment>
<keyword evidence="2" id="KW-0808">Transferase</keyword>